<dbReference type="Gene3D" id="1.10.510.10">
    <property type="entry name" value="Transferase(Phosphotransferase) domain 1"/>
    <property type="match status" value="1"/>
</dbReference>
<keyword evidence="6" id="KW-0808">Transferase</keyword>
<keyword evidence="16" id="KW-0325">Glycoprotein</keyword>
<dbReference type="PANTHER" id="PTHR48005">
    <property type="entry name" value="LEUCINE RICH REPEAT KINASE 2"/>
    <property type="match status" value="1"/>
</dbReference>
<gene>
    <name evidence="21" type="primary">MIK2_62</name>
    <name evidence="21" type="ORF">CFP56_003188</name>
</gene>
<evidence type="ECO:0000256" key="2">
    <source>
        <dbReference type="ARBA" id="ARBA00012513"/>
    </source>
</evidence>
<dbReference type="Pfam" id="PF00069">
    <property type="entry name" value="Pkinase"/>
    <property type="match status" value="1"/>
</dbReference>
<evidence type="ECO:0000256" key="3">
    <source>
        <dbReference type="ARBA" id="ARBA00022527"/>
    </source>
</evidence>
<evidence type="ECO:0000256" key="16">
    <source>
        <dbReference type="ARBA" id="ARBA00023180"/>
    </source>
</evidence>
<evidence type="ECO:0000256" key="6">
    <source>
        <dbReference type="ARBA" id="ARBA00022679"/>
    </source>
</evidence>
<keyword evidence="13" id="KW-1133">Transmembrane helix</keyword>
<evidence type="ECO:0000256" key="13">
    <source>
        <dbReference type="ARBA" id="ARBA00022989"/>
    </source>
</evidence>
<evidence type="ECO:0000313" key="21">
    <source>
        <dbReference type="EMBL" id="KAK7814403.1"/>
    </source>
</evidence>
<dbReference type="PIRSF" id="PIRSF000654">
    <property type="entry name" value="Integrin-linked_kinase"/>
    <property type="match status" value="1"/>
</dbReference>
<dbReference type="InterPro" id="IPR017441">
    <property type="entry name" value="Protein_kinase_ATP_BS"/>
</dbReference>
<dbReference type="SUPFAM" id="SSF56112">
    <property type="entry name" value="Protein kinase-like (PK-like)"/>
    <property type="match status" value="1"/>
</dbReference>
<evidence type="ECO:0000259" key="20">
    <source>
        <dbReference type="PROSITE" id="PS50011"/>
    </source>
</evidence>
<dbReference type="InterPro" id="IPR008266">
    <property type="entry name" value="Tyr_kinase_AS"/>
</dbReference>
<dbReference type="GO" id="GO:0016020">
    <property type="term" value="C:membrane"/>
    <property type="evidence" value="ECO:0007669"/>
    <property type="project" value="UniProtKB-SubCell"/>
</dbReference>
<accession>A0AAW0IJ04</accession>
<evidence type="ECO:0000256" key="8">
    <source>
        <dbReference type="ARBA" id="ARBA00022729"/>
    </source>
</evidence>
<dbReference type="FunFam" id="1.10.510.10:FF:000445">
    <property type="entry name" value="MDIS1-interacting receptor like kinase 2"/>
    <property type="match status" value="1"/>
</dbReference>
<name>A0AAW0IJ04_QUESU</name>
<keyword evidence="11 21" id="KW-0418">Kinase</keyword>
<comment type="caution">
    <text evidence="21">The sequence shown here is derived from an EMBL/GenBank/DDBJ whole genome shotgun (WGS) entry which is preliminary data.</text>
</comment>
<dbReference type="Proteomes" id="UP000237347">
    <property type="component" value="Unassembled WGS sequence"/>
</dbReference>
<proteinExistence type="predicted"/>
<feature type="binding site" evidence="19">
    <location>
        <position position="27"/>
    </location>
    <ligand>
        <name>ATP</name>
        <dbReference type="ChEBI" id="CHEBI:30616"/>
    </ligand>
</feature>
<dbReference type="GO" id="GO:0004674">
    <property type="term" value="F:protein serine/threonine kinase activity"/>
    <property type="evidence" value="ECO:0007669"/>
    <property type="project" value="UniProtKB-KW"/>
</dbReference>
<evidence type="ECO:0000256" key="17">
    <source>
        <dbReference type="ARBA" id="ARBA00047899"/>
    </source>
</evidence>
<evidence type="ECO:0000313" key="22">
    <source>
        <dbReference type="Proteomes" id="UP000237347"/>
    </source>
</evidence>
<dbReference type="InterPro" id="IPR000719">
    <property type="entry name" value="Prot_kinase_dom"/>
</dbReference>
<keyword evidence="8" id="KW-0732">Signal</keyword>
<dbReference type="EC" id="2.7.11.1" evidence="2"/>
<dbReference type="GO" id="GO:0005524">
    <property type="term" value="F:ATP binding"/>
    <property type="evidence" value="ECO:0007669"/>
    <property type="project" value="UniProtKB-UniRule"/>
</dbReference>
<dbReference type="AlphaFoldDB" id="A0AAW0IJ04"/>
<dbReference type="EMBL" id="PKMF04001105">
    <property type="protein sequence ID" value="KAK7814403.1"/>
    <property type="molecule type" value="Genomic_DNA"/>
</dbReference>
<keyword evidence="22" id="KW-1185">Reference proteome</keyword>
<keyword evidence="14" id="KW-0472">Membrane</keyword>
<evidence type="ECO:0000256" key="7">
    <source>
        <dbReference type="ARBA" id="ARBA00022692"/>
    </source>
</evidence>
<dbReference type="InterPro" id="IPR011009">
    <property type="entry name" value="Kinase-like_dom_sf"/>
</dbReference>
<evidence type="ECO:0000256" key="5">
    <source>
        <dbReference type="ARBA" id="ARBA00022614"/>
    </source>
</evidence>
<keyword evidence="4" id="KW-0597">Phosphoprotein</keyword>
<organism evidence="21 22">
    <name type="scientific">Quercus suber</name>
    <name type="common">Cork oak</name>
    <dbReference type="NCBI Taxonomy" id="58331"/>
    <lineage>
        <taxon>Eukaryota</taxon>
        <taxon>Viridiplantae</taxon>
        <taxon>Streptophyta</taxon>
        <taxon>Embryophyta</taxon>
        <taxon>Tracheophyta</taxon>
        <taxon>Spermatophyta</taxon>
        <taxon>Magnoliopsida</taxon>
        <taxon>eudicotyledons</taxon>
        <taxon>Gunneridae</taxon>
        <taxon>Pentapetalae</taxon>
        <taxon>rosids</taxon>
        <taxon>fabids</taxon>
        <taxon>Fagales</taxon>
        <taxon>Fagaceae</taxon>
        <taxon>Quercus</taxon>
    </lineage>
</organism>
<dbReference type="InterPro" id="IPR051420">
    <property type="entry name" value="Ser_Thr_Kinases_DiverseReg"/>
</dbReference>
<dbReference type="FunFam" id="3.30.200.20:FF:000309">
    <property type="entry name" value="Leucine-rich repeat receptor protein kinase MSP1"/>
    <property type="match status" value="1"/>
</dbReference>
<comment type="catalytic activity">
    <reaction evidence="17">
        <text>L-threonyl-[protein] + ATP = O-phospho-L-threonyl-[protein] + ADP + H(+)</text>
        <dbReference type="Rhea" id="RHEA:46608"/>
        <dbReference type="Rhea" id="RHEA-COMP:11060"/>
        <dbReference type="Rhea" id="RHEA-COMP:11605"/>
        <dbReference type="ChEBI" id="CHEBI:15378"/>
        <dbReference type="ChEBI" id="CHEBI:30013"/>
        <dbReference type="ChEBI" id="CHEBI:30616"/>
        <dbReference type="ChEBI" id="CHEBI:61977"/>
        <dbReference type="ChEBI" id="CHEBI:456216"/>
        <dbReference type="EC" id="2.7.11.1"/>
    </reaction>
</comment>
<dbReference type="PROSITE" id="PS50011">
    <property type="entry name" value="PROTEIN_KINASE_DOM"/>
    <property type="match status" value="1"/>
</dbReference>
<keyword evidence="9" id="KW-0677">Repeat</keyword>
<sequence>MHCIGEGGNGSVYKAKLPSGDVVAVKKLHSSPPDGVMTYSKEFLNEIRALTEIRHRNIVKLYGFCSHPLHSFLIYKYLEKGSLAKILSKEEEAEGLDWSKRLNIIKSVSHALCYMHHDISPPIIHRDISSNNILLDGEYEAHISEFGTAKLLKPDSSNWTALAGTYGYIAPELAYTMGVTEKCDVFSFGVLTLEVIKGEHPGDFISRLLIPSAMEEVELKDVLDQRLPPPSSHFEDELINILKFASACLNANLQSRPTMQVISQIL</sequence>
<comment type="subcellular location">
    <subcellularLocation>
        <location evidence="1">Membrane</location>
        <topology evidence="1">Single-pass type I membrane protein</topology>
    </subcellularLocation>
</comment>
<dbReference type="PROSITE" id="PS00109">
    <property type="entry name" value="PROTEIN_KINASE_TYR"/>
    <property type="match status" value="1"/>
</dbReference>
<evidence type="ECO:0000256" key="4">
    <source>
        <dbReference type="ARBA" id="ARBA00022553"/>
    </source>
</evidence>
<dbReference type="Gene3D" id="3.30.200.20">
    <property type="entry name" value="Phosphorylase Kinase, domain 1"/>
    <property type="match status" value="1"/>
</dbReference>
<evidence type="ECO:0000256" key="1">
    <source>
        <dbReference type="ARBA" id="ARBA00004479"/>
    </source>
</evidence>
<protein>
    <recommendedName>
        <fullName evidence="2">non-specific serine/threonine protein kinase</fullName>
        <ecNumber evidence="2">2.7.11.1</ecNumber>
    </recommendedName>
</protein>
<evidence type="ECO:0000256" key="11">
    <source>
        <dbReference type="ARBA" id="ARBA00022777"/>
    </source>
</evidence>
<dbReference type="PANTHER" id="PTHR48005:SF95">
    <property type="entry name" value="PROTEIN KINASE DOMAIN-CONTAINING PROTEIN"/>
    <property type="match status" value="1"/>
</dbReference>
<evidence type="ECO:0000256" key="9">
    <source>
        <dbReference type="ARBA" id="ARBA00022737"/>
    </source>
</evidence>
<evidence type="ECO:0000256" key="14">
    <source>
        <dbReference type="ARBA" id="ARBA00023136"/>
    </source>
</evidence>
<keyword evidence="5" id="KW-0433">Leucine-rich repeat</keyword>
<evidence type="ECO:0000256" key="12">
    <source>
        <dbReference type="ARBA" id="ARBA00022840"/>
    </source>
</evidence>
<evidence type="ECO:0000256" key="19">
    <source>
        <dbReference type="PROSITE-ProRule" id="PRU10141"/>
    </source>
</evidence>
<feature type="domain" description="Protein kinase" evidence="20">
    <location>
        <begin position="1"/>
        <end position="266"/>
    </location>
</feature>
<keyword evidence="10 19" id="KW-0547">Nucleotide-binding</keyword>
<dbReference type="PROSITE" id="PS00107">
    <property type="entry name" value="PROTEIN_KINASE_ATP"/>
    <property type="match status" value="1"/>
</dbReference>
<keyword evidence="12 19" id="KW-0067">ATP-binding</keyword>
<keyword evidence="7" id="KW-0812">Transmembrane</keyword>
<comment type="catalytic activity">
    <reaction evidence="18">
        <text>L-seryl-[protein] + ATP = O-phospho-L-seryl-[protein] + ADP + H(+)</text>
        <dbReference type="Rhea" id="RHEA:17989"/>
        <dbReference type="Rhea" id="RHEA-COMP:9863"/>
        <dbReference type="Rhea" id="RHEA-COMP:11604"/>
        <dbReference type="ChEBI" id="CHEBI:15378"/>
        <dbReference type="ChEBI" id="CHEBI:29999"/>
        <dbReference type="ChEBI" id="CHEBI:30616"/>
        <dbReference type="ChEBI" id="CHEBI:83421"/>
        <dbReference type="ChEBI" id="CHEBI:456216"/>
        <dbReference type="EC" id="2.7.11.1"/>
    </reaction>
</comment>
<evidence type="ECO:0000256" key="15">
    <source>
        <dbReference type="ARBA" id="ARBA00023170"/>
    </source>
</evidence>
<reference evidence="21 22" key="1">
    <citation type="journal article" date="2018" name="Sci. Data">
        <title>The draft genome sequence of cork oak.</title>
        <authorList>
            <person name="Ramos A.M."/>
            <person name="Usie A."/>
            <person name="Barbosa P."/>
            <person name="Barros P.M."/>
            <person name="Capote T."/>
            <person name="Chaves I."/>
            <person name="Simoes F."/>
            <person name="Abreu I."/>
            <person name="Carrasquinho I."/>
            <person name="Faro C."/>
            <person name="Guimaraes J.B."/>
            <person name="Mendonca D."/>
            <person name="Nobrega F."/>
            <person name="Rodrigues L."/>
            <person name="Saibo N.J.M."/>
            <person name="Varela M.C."/>
            <person name="Egas C."/>
            <person name="Matos J."/>
            <person name="Miguel C.M."/>
            <person name="Oliveira M.M."/>
            <person name="Ricardo C.P."/>
            <person name="Goncalves S."/>
        </authorList>
    </citation>
    <scope>NUCLEOTIDE SEQUENCE [LARGE SCALE GENOMIC DNA]</scope>
    <source>
        <strain evidence="22">cv. HL8</strain>
    </source>
</reference>
<evidence type="ECO:0000256" key="10">
    <source>
        <dbReference type="ARBA" id="ARBA00022741"/>
    </source>
</evidence>
<keyword evidence="3" id="KW-0723">Serine/threonine-protein kinase</keyword>
<keyword evidence="15 21" id="KW-0675">Receptor</keyword>
<evidence type="ECO:0000256" key="18">
    <source>
        <dbReference type="ARBA" id="ARBA00048679"/>
    </source>
</evidence>